<dbReference type="STRING" id="4565.A0A3B6S9I5"/>
<evidence type="ECO:0000256" key="9">
    <source>
        <dbReference type="ARBA" id="ARBA00022833"/>
    </source>
</evidence>
<evidence type="ECO:0000256" key="6">
    <source>
        <dbReference type="ARBA" id="ARBA00022723"/>
    </source>
</evidence>
<dbReference type="EnsemblPlants" id="TraesCS7B02G030300.1">
    <property type="protein sequence ID" value="TraesCS7B02G030300.1"/>
    <property type="gene ID" value="TraesCS7B02G030300"/>
</dbReference>
<dbReference type="RefSeq" id="XP_044434327.1">
    <property type="nucleotide sequence ID" value="XM_044578392.1"/>
</dbReference>
<dbReference type="Gramene" id="TraesJUL7B03G04090670.1">
    <property type="protein sequence ID" value="TraesJUL7B03G04090670.1"/>
    <property type="gene ID" value="TraesJUL7B03G04090670"/>
</dbReference>
<dbReference type="Gramene" id="TraesCLE_scaffold_032461_01G000100.1">
    <property type="protein sequence ID" value="TraesCLE_scaffold_032461_01G000100.1"/>
    <property type="gene ID" value="TraesCLE_scaffold_032461_01G000100"/>
</dbReference>
<dbReference type="PANTHER" id="PTHR46632:SF37">
    <property type="entry name" value="RING-TYPE E3 UBIQUITIN TRANSFERASE"/>
    <property type="match status" value="1"/>
</dbReference>
<dbReference type="OMA" id="SACEHAP"/>
<evidence type="ECO:0000256" key="10">
    <source>
        <dbReference type="ARBA" id="ARBA00024004"/>
    </source>
</evidence>
<evidence type="ECO:0000259" key="13">
    <source>
        <dbReference type="PROSITE" id="PS51081"/>
    </source>
</evidence>
<dbReference type="Gramene" id="TraesROB_scaffold_122527_01G000200.1">
    <property type="protein sequence ID" value="TraesROB_scaffold_122527_01G000200.1"/>
    <property type="gene ID" value="TraesROB_scaffold_122527_01G000200"/>
</dbReference>
<dbReference type="OrthoDB" id="941555at2759"/>
<dbReference type="PANTHER" id="PTHR46632">
    <property type="entry name" value="E3 UBIQUITIN-PROTEIN LIGASE SINA-LIKE 4"/>
    <property type="match status" value="1"/>
</dbReference>
<evidence type="ECO:0000256" key="4">
    <source>
        <dbReference type="ARBA" id="ARBA00012483"/>
    </source>
</evidence>
<evidence type="ECO:0000256" key="12">
    <source>
        <dbReference type="SAM" id="MobiDB-lite"/>
    </source>
</evidence>
<gene>
    <name evidence="14" type="primary">LOC123160589</name>
</gene>
<feature type="region of interest" description="Disordered" evidence="12">
    <location>
        <begin position="1"/>
        <end position="26"/>
    </location>
</feature>
<dbReference type="Gramene" id="TraesSYM5B03G02949460.1">
    <property type="protein sequence ID" value="TraesSYM5B03G02949460.1"/>
    <property type="gene ID" value="TraesSYM5B03G02949460"/>
</dbReference>
<protein>
    <recommendedName>
        <fullName evidence="4">RING-type E3 ubiquitin transferase</fullName>
        <ecNumber evidence="4">2.3.2.27</ecNumber>
    </recommendedName>
</protein>
<dbReference type="GO" id="GO:0016567">
    <property type="term" value="P:protein ubiquitination"/>
    <property type="evidence" value="ECO:0007669"/>
    <property type="project" value="UniProtKB-UniPathway"/>
</dbReference>
<dbReference type="Gramene" id="TraesCS7B03G0081200.1">
    <property type="protein sequence ID" value="TraesCS7B03G0081200.1.CDS"/>
    <property type="gene ID" value="TraesCS7B03G0081200"/>
</dbReference>
<dbReference type="GeneID" id="123160589"/>
<keyword evidence="5" id="KW-0808">Transferase</keyword>
<evidence type="ECO:0000313" key="14">
    <source>
        <dbReference type="EnsemblPlants" id="TraesCS7B02G030300.1"/>
    </source>
</evidence>
<reference evidence="14" key="2">
    <citation type="submission" date="2018-10" db="UniProtKB">
        <authorList>
            <consortium name="EnsemblPlants"/>
        </authorList>
    </citation>
    <scope>IDENTIFICATION</scope>
</reference>
<sequence>MQAASATWEERSRGSPSAMEKGGDQSARKARLELVVANGPVKRQMVVHEAGEIVPAEQGPTMQISVKMDVAVLHCPFCFLPFKPPVFQCNGGHLACGDCRGEQPGSQWQCERCERGGAFDIRSTAMEAVVSSARVECPHDGCGRYITYHELDDHQSACPHAACKCPVPGCDFAGPPPALLRHLNTLHSVPVHSVQYRKVLQLQVPVSEPRRLLLAEEDARAFLVVGGALGLGTPLTVSVVCIRAGASQLPLYAAKVWVNGPQAAANGRADTVSADIEVTSSKEPGAVDIEDLTFLTVPSKLLAGAGPSRTVSLHIRIDKITS</sequence>
<dbReference type="Gramene" id="TraesRN7B0100081300.1">
    <property type="protein sequence ID" value="TraesRN7B0100081300.1"/>
    <property type="gene ID" value="TraesRN7B0100081300"/>
</dbReference>
<comment type="pathway">
    <text evidence="2">Protein modification; protein ubiquitination.</text>
</comment>
<comment type="similarity">
    <text evidence="3">Belongs to the SINA (Seven in absentia) family.</text>
</comment>
<dbReference type="EC" id="2.3.2.27" evidence="4"/>
<dbReference type="PROSITE" id="PS51081">
    <property type="entry name" value="ZF_SIAH"/>
    <property type="match status" value="1"/>
</dbReference>
<dbReference type="SUPFAM" id="SSF49599">
    <property type="entry name" value="TRAF domain-like"/>
    <property type="match status" value="1"/>
</dbReference>
<dbReference type="Gramene" id="TraesNOR7B03G04097570.1">
    <property type="protein sequence ID" value="TraesNOR7B03G04097570.1"/>
    <property type="gene ID" value="TraesNOR7B03G04097570"/>
</dbReference>
<dbReference type="InterPro" id="IPR013083">
    <property type="entry name" value="Znf_RING/FYVE/PHD"/>
</dbReference>
<dbReference type="Pfam" id="PF21362">
    <property type="entry name" value="Sina_RING"/>
    <property type="match status" value="1"/>
</dbReference>
<proteinExistence type="inferred from homology"/>
<dbReference type="Gene3D" id="3.30.40.10">
    <property type="entry name" value="Zinc/RING finger domain, C3HC4 (zinc finger)"/>
    <property type="match status" value="1"/>
</dbReference>
<evidence type="ECO:0000256" key="2">
    <source>
        <dbReference type="ARBA" id="ARBA00004906"/>
    </source>
</evidence>
<feature type="domain" description="SIAH-type" evidence="13">
    <location>
        <begin position="132"/>
        <end position="188"/>
    </location>
</feature>
<keyword evidence="7 11" id="KW-0863">Zinc-finger</keyword>
<dbReference type="Gramene" id="TraesSTA7B03G04048570.1">
    <property type="protein sequence ID" value="TraesSTA7B03G04048570.1"/>
    <property type="gene ID" value="TraesSTA7B03G04048570"/>
</dbReference>
<keyword evidence="9" id="KW-0862">Zinc</keyword>
<evidence type="ECO:0000256" key="11">
    <source>
        <dbReference type="PROSITE-ProRule" id="PRU00455"/>
    </source>
</evidence>
<evidence type="ECO:0000256" key="8">
    <source>
        <dbReference type="ARBA" id="ARBA00022786"/>
    </source>
</evidence>
<name>A0A3B6S9I5_WHEAT</name>
<dbReference type="GO" id="GO:0008270">
    <property type="term" value="F:zinc ion binding"/>
    <property type="evidence" value="ECO:0007669"/>
    <property type="project" value="UniProtKB-KW"/>
</dbReference>
<dbReference type="Proteomes" id="UP000019116">
    <property type="component" value="Chromosome 7B"/>
</dbReference>
<reference evidence="14" key="1">
    <citation type="submission" date="2018-08" db="EMBL/GenBank/DDBJ databases">
        <authorList>
            <person name="Rossello M."/>
        </authorList>
    </citation>
    <scope>NUCLEOTIDE SEQUENCE [LARGE SCALE GENOMIC DNA]</scope>
    <source>
        <strain evidence="14">cv. Chinese Spring</strain>
    </source>
</reference>
<evidence type="ECO:0000256" key="5">
    <source>
        <dbReference type="ARBA" id="ARBA00022679"/>
    </source>
</evidence>
<dbReference type="Gramene" id="TraesARI5B03G02964160.1">
    <property type="protein sequence ID" value="TraesARI5B03G02964160.1"/>
    <property type="gene ID" value="TraesARI5B03G02964160"/>
</dbReference>
<dbReference type="InterPro" id="IPR013010">
    <property type="entry name" value="Znf_SIAH"/>
</dbReference>
<comment type="function">
    <text evidence="10">E3 ubiquitin-protein ligase that mediates ubiquitination and subsequent proteasomal degradation of target proteins. E3 ubiquitin ligases accept ubiquitin from an E2 ubiquitin-conjugating enzyme in the form of a thioester and then directly transfers the ubiquitin to targeted substrates. It probably triggers the ubiquitin-mediated degradation of different substrates.</text>
</comment>
<dbReference type="Gramene" id="TraesMAC7B03G04048580.1">
    <property type="protein sequence ID" value="TraesMAC7B03G04048580.1"/>
    <property type="gene ID" value="TraesMAC7B03G04048580"/>
</dbReference>
<dbReference type="Gramene" id="TraesJAG7B03G04035650.1">
    <property type="protein sequence ID" value="TraesJAG7B03G04035650.1"/>
    <property type="gene ID" value="TraesJAG7B03G04035650"/>
</dbReference>
<evidence type="ECO:0000313" key="15">
    <source>
        <dbReference type="Proteomes" id="UP000019116"/>
    </source>
</evidence>
<evidence type="ECO:0000256" key="3">
    <source>
        <dbReference type="ARBA" id="ARBA00009119"/>
    </source>
</evidence>
<keyword evidence="6" id="KW-0479">Metal-binding</keyword>
<dbReference type="Gramene" id="TraesLAC7B03G04005380.1">
    <property type="protein sequence ID" value="TraesLAC7B03G04005380.1"/>
    <property type="gene ID" value="TraesLAC7B03G04005380"/>
</dbReference>
<accession>A0A3B6S9I5</accession>
<keyword evidence="8" id="KW-0833">Ubl conjugation pathway</keyword>
<dbReference type="GO" id="GO:0061630">
    <property type="term" value="F:ubiquitin protein ligase activity"/>
    <property type="evidence" value="ECO:0007669"/>
    <property type="project" value="UniProtKB-EC"/>
</dbReference>
<dbReference type="AlphaFoldDB" id="A0A3B6S9I5"/>
<organism evidence="14">
    <name type="scientific">Triticum aestivum</name>
    <name type="common">Wheat</name>
    <dbReference type="NCBI Taxonomy" id="4565"/>
    <lineage>
        <taxon>Eukaryota</taxon>
        <taxon>Viridiplantae</taxon>
        <taxon>Streptophyta</taxon>
        <taxon>Embryophyta</taxon>
        <taxon>Tracheophyta</taxon>
        <taxon>Spermatophyta</taxon>
        <taxon>Magnoliopsida</taxon>
        <taxon>Liliopsida</taxon>
        <taxon>Poales</taxon>
        <taxon>Poaceae</taxon>
        <taxon>BOP clade</taxon>
        <taxon>Pooideae</taxon>
        <taxon>Triticodae</taxon>
        <taxon>Triticeae</taxon>
        <taxon>Triticinae</taxon>
        <taxon>Triticum</taxon>
    </lineage>
</organism>
<dbReference type="Gramene" id="TraesWEE_scaffold_006216_01G000400.1">
    <property type="protein sequence ID" value="TraesWEE_scaffold_006216_01G000400.1"/>
    <property type="gene ID" value="TraesWEE_scaffold_006216_01G000400"/>
</dbReference>
<dbReference type="Gramene" id="TraesCS7B02G030300.1">
    <property type="protein sequence ID" value="TraesCS7B02G030300.1"/>
    <property type="gene ID" value="TraesCS7B02G030300"/>
</dbReference>
<dbReference type="Gramene" id="TraesLDM7B03G04056180.1">
    <property type="protein sequence ID" value="TraesLDM7B03G04056180.1"/>
    <property type="gene ID" value="TraesLDM7B03G04056180"/>
</dbReference>
<dbReference type="Gramene" id="TraesCAD_scaffold_026085_01G000400.1">
    <property type="protein sequence ID" value="TraesCAD_scaffold_026085_01G000400.1"/>
    <property type="gene ID" value="TraesCAD_scaffold_026085_01G000400"/>
</dbReference>
<dbReference type="InterPro" id="IPR044286">
    <property type="entry name" value="SINL_plant"/>
</dbReference>
<evidence type="ECO:0000256" key="1">
    <source>
        <dbReference type="ARBA" id="ARBA00000900"/>
    </source>
</evidence>
<comment type="catalytic activity">
    <reaction evidence="1">
        <text>S-ubiquitinyl-[E2 ubiquitin-conjugating enzyme]-L-cysteine + [acceptor protein]-L-lysine = [E2 ubiquitin-conjugating enzyme]-L-cysteine + N(6)-ubiquitinyl-[acceptor protein]-L-lysine.</text>
        <dbReference type="EC" id="2.3.2.27"/>
    </reaction>
</comment>
<dbReference type="UniPathway" id="UPA00143"/>
<keyword evidence="15" id="KW-1185">Reference proteome</keyword>
<evidence type="ECO:0000256" key="7">
    <source>
        <dbReference type="ARBA" id="ARBA00022771"/>
    </source>
</evidence>
<dbReference type="InterPro" id="IPR049548">
    <property type="entry name" value="Sina-like_RING"/>
</dbReference>